<dbReference type="PROSITE" id="PS51085">
    <property type="entry name" value="2FE2S_FER_2"/>
    <property type="match status" value="1"/>
</dbReference>
<dbReference type="Pfam" id="PF02738">
    <property type="entry name" value="MoCoBD_1"/>
    <property type="match status" value="1"/>
</dbReference>
<dbReference type="SUPFAM" id="SSF56003">
    <property type="entry name" value="Molybdenum cofactor-binding domain"/>
    <property type="match status" value="2"/>
</dbReference>
<feature type="binding site" evidence="11">
    <location>
        <position position="440"/>
    </location>
    <ligand>
        <name>FAD</name>
        <dbReference type="ChEBI" id="CHEBI:57692"/>
    </ligand>
</feature>
<dbReference type="SUPFAM" id="SSF54665">
    <property type="entry name" value="CO dehydrogenase molybdoprotein N-domain-like"/>
    <property type="match status" value="1"/>
</dbReference>
<feature type="domain" description="2Fe-2S ferredoxin-type" evidence="14">
    <location>
        <begin position="1"/>
        <end position="81"/>
    </location>
</feature>
<dbReference type="InterPro" id="IPR006058">
    <property type="entry name" value="2Fe2S_fd_BS"/>
</dbReference>
<evidence type="ECO:0000256" key="12">
    <source>
        <dbReference type="PIRSR" id="PIRSR000127-3"/>
    </source>
</evidence>
<feature type="binding site" evidence="12">
    <location>
        <position position="845"/>
    </location>
    <ligand>
        <name>Mo-molybdopterin</name>
        <dbReference type="ChEBI" id="CHEBI:71302"/>
    </ligand>
    <ligandPart>
        <name>Mo</name>
        <dbReference type="ChEBI" id="CHEBI:28685"/>
    </ligandPart>
</feature>
<keyword evidence="3 12" id="KW-0500">Molybdenum</keyword>
<feature type="binding site" evidence="12">
    <location>
        <position position="1049"/>
    </location>
    <ligand>
        <name>Mo-molybdopterin</name>
        <dbReference type="ChEBI" id="CHEBI:71302"/>
    </ligand>
    <ligandPart>
        <name>Mo</name>
        <dbReference type="ChEBI" id="CHEBI:28685"/>
    </ligandPart>
</feature>
<keyword evidence="11" id="KW-0274">FAD</keyword>
<keyword evidence="5 12" id="KW-0479">Metal-binding</keyword>
<dbReference type="Proteomes" id="UP000008141">
    <property type="component" value="Unassembled WGS sequence"/>
</dbReference>
<comment type="cofactor">
    <cofactor evidence="12">
        <name>[2Fe-2S] cluster</name>
        <dbReference type="ChEBI" id="CHEBI:190135"/>
    </cofactor>
    <text evidence="12">Binds 2 [2Fe-2S] clusters.</text>
</comment>
<dbReference type="OrthoDB" id="542112at2759"/>
<dbReference type="GeneID" id="17354104"/>
<proteinExistence type="inferred from homology"/>
<evidence type="ECO:0000313" key="17">
    <source>
        <dbReference type="Proteomes" id="UP000008141"/>
    </source>
</evidence>
<dbReference type="InterPro" id="IPR037165">
    <property type="entry name" value="AldOxase/xan_DH_Mopterin-bd_sf"/>
</dbReference>
<feature type="binding site" evidence="11">
    <location>
        <position position="357"/>
    </location>
    <ligand>
        <name>FAD</name>
        <dbReference type="ChEBI" id="CHEBI:57692"/>
    </ligand>
</feature>
<dbReference type="InterPro" id="IPR016208">
    <property type="entry name" value="Ald_Oxase/xanthine_DH-like"/>
</dbReference>
<keyword evidence="17" id="KW-1185">Reference proteome</keyword>
<dbReference type="InterPro" id="IPR036318">
    <property type="entry name" value="FAD-bd_PCMH-like_sf"/>
</dbReference>
<name>E1ZI76_CHLVA</name>
<dbReference type="InterPro" id="IPR000674">
    <property type="entry name" value="Ald_Oxase/Xan_DH_a/b"/>
</dbReference>
<dbReference type="SUPFAM" id="SSF47741">
    <property type="entry name" value="CO dehydrogenase ISP C-domain like"/>
    <property type="match status" value="1"/>
</dbReference>
<evidence type="ECO:0000259" key="14">
    <source>
        <dbReference type="PROSITE" id="PS51085"/>
    </source>
</evidence>
<dbReference type="SUPFAM" id="SSF56176">
    <property type="entry name" value="FAD-binding/transporter-associated domain-like"/>
    <property type="match status" value="1"/>
</dbReference>
<evidence type="ECO:0000256" key="1">
    <source>
        <dbReference type="ARBA" id="ARBA00001974"/>
    </source>
</evidence>
<evidence type="ECO:0000256" key="10">
    <source>
        <dbReference type="PIRSR" id="PIRSR000127-1"/>
    </source>
</evidence>
<dbReference type="InterPro" id="IPR001041">
    <property type="entry name" value="2Fe-2S_ferredoxin-type"/>
</dbReference>
<dbReference type="InterPro" id="IPR036683">
    <property type="entry name" value="CO_DH_flav_C_dom_sf"/>
</dbReference>
<evidence type="ECO:0000256" key="4">
    <source>
        <dbReference type="ARBA" id="ARBA00022714"/>
    </source>
</evidence>
<evidence type="ECO:0000256" key="7">
    <source>
        <dbReference type="ARBA" id="ARBA00023004"/>
    </source>
</evidence>
<feature type="binding site" evidence="12">
    <location>
        <position position="701"/>
    </location>
    <ligand>
        <name>Mo-molybdopterin</name>
        <dbReference type="ChEBI" id="CHEBI:71302"/>
    </ligand>
    <ligandPart>
        <name>Mo</name>
        <dbReference type="ChEBI" id="CHEBI:28685"/>
    </ligandPart>
</feature>
<feature type="binding site" evidence="12">
    <location>
        <position position="142"/>
    </location>
    <ligand>
        <name>[2Fe-2S] cluster</name>
        <dbReference type="ChEBI" id="CHEBI:190135"/>
        <label>2</label>
    </ligand>
</feature>
<dbReference type="EMBL" id="GL433847">
    <property type="protein sequence ID" value="EFN54728.1"/>
    <property type="molecule type" value="Genomic_DNA"/>
</dbReference>
<keyword evidence="8 12" id="KW-0411">Iron-sulfur</keyword>
<evidence type="ECO:0000256" key="5">
    <source>
        <dbReference type="ARBA" id="ARBA00022723"/>
    </source>
</evidence>
<keyword evidence="7 12" id="KW-0408">Iron</keyword>
<keyword evidence="11" id="KW-0285">Flavoprotein</keyword>
<dbReference type="PROSITE" id="PS51387">
    <property type="entry name" value="FAD_PCMH"/>
    <property type="match status" value="1"/>
</dbReference>
<dbReference type="PROSITE" id="PS00197">
    <property type="entry name" value="2FE2S_FER_1"/>
    <property type="match status" value="1"/>
</dbReference>
<evidence type="ECO:0000256" key="13">
    <source>
        <dbReference type="SAM" id="MobiDB-lite"/>
    </source>
</evidence>
<dbReference type="PANTHER" id="PTHR11908">
    <property type="entry name" value="XANTHINE DEHYDROGENASE"/>
    <property type="match status" value="1"/>
</dbReference>
<dbReference type="SUPFAM" id="SSF54292">
    <property type="entry name" value="2Fe-2S ferredoxin-like"/>
    <property type="match status" value="1"/>
</dbReference>
<dbReference type="InterPro" id="IPR002888">
    <property type="entry name" value="2Fe-2S-bd"/>
</dbReference>
<accession>E1ZI76</accession>
<dbReference type="OMA" id="IPGPNYV"/>
<dbReference type="InterPro" id="IPR036856">
    <property type="entry name" value="Ald_Oxase/Xan_DH_a/b_sf"/>
</dbReference>
<comment type="cofactor">
    <cofactor evidence="1 11">
        <name>FAD</name>
        <dbReference type="ChEBI" id="CHEBI:57692"/>
    </cofactor>
</comment>
<dbReference type="Pfam" id="PF00941">
    <property type="entry name" value="FAD_binding_5"/>
    <property type="match status" value="1"/>
</dbReference>
<gene>
    <name evidence="16" type="ORF">CHLNCDRAFT_58208</name>
</gene>
<dbReference type="InterPro" id="IPR016169">
    <property type="entry name" value="FAD-bd_PCMH_sub2"/>
</dbReference>
<keyword evidence="6" id="KW-0560">Oxidoreductase</keyword>
<feature type="binding site" evidence="12">
    <location>
        <position position="42"/>
    </location>
    <ligand>
        <name>[2Fe-2S] cluster</name>
        <dbReference type="ChEBI" id="CHEBI:190135"/>
        <label>1</label>
    </ligand>
</feature>
<dbReference type="SUPFAM" id="SSF55447">
    <property type="entry name" value="CO dehydrogenase flavoprotein C-terminal domain-like"/>
    <property type="match status" value="1"/>
</dbReference>
<comment type="similarity">
    <text evidence="2">Belongs to the xanthine dehydrogenase family.</text>
</comment>
<evidence type="ECO:0008006" key="18">
    <source>
        <dbReference type="Google" id="ProtNLM"/>
    </source>
</evidence>
<feature type="binding site" evidence="12">
    <location>
        <position position="732"/>
    </location>
    <ligand>
        <name>Mo-molybdopterin</name>
        <dbReference type="ChEBI" id="CHEBI:71302"/>
    </ligand>
    <ligandPart>
        <name>Mo</name>
        <dbReference type="ChEBI" id="CHEBI:28685"/>
    </ligandPart>
</feature>
<dbReference type="PANTHER" id="PTHR11908:SF132">
    <property type="entry name" value="ALDEHYDE OXIDASE 1-RELATED"/>
    <property type="match status" value="1"/>
</dbReference>
<feature type="binding site" evidence="11">
    <location>
        <position position="422"/>
    </location>
    <ligand>
        <name>FAD</name>
        <dbReference type="ChEBI" id="CHEBI:57692"/>
    </ligand>
</feature>
<comment type="cofactor">
    <cofactor evidence="9">
        <name>[2Fe-2S] cluster</name>
        <dbReference type="ChEBI" id="CHEBI:190135"/>
    </cofactor>
</comment>
<organism evidence="17">
    <name type="scientific">Chlorella variabilis</name>
    <name type="common">Green alga</name>
    <dbReference type="NCBI Taxonomy" id="554065"/>
    <lineage>
        <taxon>Eukaryota</taxon>
        <taxon>Viridiplantae</taxon>
        <taxon>Chlorophyta</taxon>
        <taxon>core chlorophytes</taxon>
        <taxon>Trebouxiophyceae</taxon>
        <taxon>Chlorellales</taxon>
        <taxon>Chlorellaceae</taxon>
        <taxon>Chlorella clade</taxon>
        <taxon>Chlorella</taxon>
    </lineage>
</organism>
<feature type="domain" description="FAD-binding PCMH-type" evidence="15">
    <location>
        <begin position="221"/>
        <end position="432"/>
    </location>
</feature>
<dbReference type="InterPro" id="IPR036010">
    <property type="entry name" value="2Fe-2S_ferredoxin-like_sf"/>
</dbReference>
<dbReference type="Pfam" id="PF20256">
    <property type="entry name" value="MoCoBD_2"/>
    <property type="match status" value="2"/>
</dbReference>
<dbReference type="SMART" id="SM01008">
    <property type="entry name" value="Ald_Xan_dh_C"/>
    <property type="match status" value="1"/>
</dbReference>
<dbReference type="eggNOG" id="KOG0430">
    <property type="taxonomic scope" value="Eukaryota"/>
</dbReference>
<evidence type="ECO:0000256" key="2">
    <source>
        <dbReference type="ARBA" id="ARBA00006849"/>
    </source>
</evidence>
<dbReference type="InterPro" id="IPR002346">
    <property type="entry name" value="Mopterin_DH_FAD-bd"/>
</dbReference>
<dbReference type="Pfam" id="PF01799">
    <property type="entry name" value="Fer2_2"/>
    <property type="match status" value="1"/>
</dbReference>
<keyword evidence="4 12" id="KW-0001">2Fe-2S</keyword>
<dbReference type="InterPro" id="IPR036884">
    <property type="entry name" value="2Fe-2S-bd_dom_sf"/>
</dbReference>
<evidence type="ECO:0000256" key="9">
    <source>
        <dbReference type="ARBA" id="ARBA00034078"/>
    </source>
</evidence>
<dbReference type="FunCoup" id="E1ZI76">
    <property type="interactions" value="90"/>
</dbReference>
<dbReference type="Gene3D" id="3.10.20.30">
    <property type="match status" value="1"/>
</dbReference>
<evidence type="ECO:0000256" key="11">
    <source>
        <dbReference type="PIRSR" id="PIRSR000127-2"/>
    </source>
</evidence>
<feature type="binding site" evidence="12">
    <location>
        <position position="37"/>
    </location>
    <ligand>
        <name>[2Fe-2S] cluster</name>
        <dbReference type="ChEBI" id="CHEBI:190135"/>
        <label>1</label>
    </ligand>
</feature>
<dbReference type="GO" id="GO:0005506">
    <property type="term" value="F:iron ion binding"/>
    <property type="evidence" value="ECO:0007669"/>
    <property type="project" value="InterPro"/>
</dbReference>
<feature type="binding site" evidence="12">
    <location>
        <position position="45"/>
    </location>
    <ligand>
        <name>[2Fe-2S] cluster</name>
        <dbReference type="ChEBI" id="CHEBI:190135"/>
        <label>1</label>
    </ligand>
</feature>
<sequence>MLSINGASYDLKEADPAQSLVSFIRQQAGDQSVQLACGSGACGACTVAAIEPDGRGIRTINSCLAPVGSLAGCSIVTSGGMGSSRAGFHPVQERMGAFHASQCGFCTPGFVAALGAALHEAQTAGREPDAAELARRVDGNLCRCTGFRPIMDVCKSFAKGVDIEDLGLHTPLSGEAAAPWSAGGGRLLLAAATASSSQGSQAACNGAGPGCNGGSAEALRLEGGGRVWVAPDNLQQLLDACAAAPATGAPPRFLGGNTGAGLFCELWPASDGLVVTLGHVKEMREVAVAEGHLLVGAAVTIAELAAALSSHAAKLPGGQPFASLAAMLARIAGSHVRQAGTVGGNLALARSKGLESDLATALMGWGATGKPLILLDVTAPASANGGGNGSSNGGGGGGMVFAEARLERFLGGERGLGEGQLLVALHLPLPQPGDYFWCHKLAEAHSSVHSTLNAAVKLGGGSARAVFGFYSSSGWVTRRAAATEAALAGKELSSGTLAAALLAVVDDVAPARRPEYASMAQGLLLQALAPAVKQHYAGAGGCPAHLERLLEVPPANEVPPVMRGRQTFDPAPSGIAPLGAPLGKDRVLLQASGEAQYTGDVPAPPGTLAAAWVTSAQACAPVLGIDASAALQLPGVVAFISAADLPPERNRLRRAFAPKPLLAGDRVEYHSQPLGIVVAHTQNALALPDEGGSLKIYSACQDIDCVQKAVAHSLGMRQHDVEAVCRRAGGGFGGKAMRNLPVAVGAAVAAVRTGRPVRFVQDRRTDMRLNAGRCEVMAEYDVGFTTEGVIEGLHIRAFLLLGAYPDIPCDAMVLNSLMGMAYALPNFSLTSRLCRGNLPPMTAMRAPGDAQAAFIMEQIMEHVATQCGLAAAAVRERNFARLPDPAPEQALAPAAAEGEDAEAKPVADKGEAPVVRLSLGKEIPVGDYTLPRLWEQLKRSCGYEERMAAAQRFNADSPWVKRGLGMTHTRFDCYIASKAAYVSIYPDGSVVVFAGRSELGQGLTTKVLQVALMELSTLLPAASRPLPVSLVRMGDQSSYILPSTNMTGGSTTSESACIAVRQACQQLVERMRPFADKLGPQSTWAELMAAVVPPSGGFGGPKVPLTAYGHVGGDVQYCVFGAACCEAELNVLTGERRLLRCDLAMDVGRSMNPAIDIGQASPLTCCGRAVLRRAALRCADMSAQLMQPRPPAQLIEGALSMGLGQALSEARRHDPATGRLLTDSLWTYHPPIAASMPQELNVTLLPGSSLERSVLSAKAVGEPPLMLATSALSALQAAARDACAELAALGAIEAPGTTPLIRLPATPESLVAAMGGGARNLAAAFAG</sequence>
<dbReference type="STRING" id="554065.E1ZI76"/>
<dbReference type="InParanoid" id="E1ZI76"/>
<dbReference type="Gene3D" id="1.10.150.120">
    <property type="entry name" value="[2Fe-2S]-binding domain"/>
    <property type="match status" value="1"/>
</dbReference>
<dbReference type="GO" id="GO:0071949">
    <property type="term" value="F:FAD binding"/>
    <property type="evidence" value="ECO:0007669"/>
    <property type="project" value="InterPro"/>
</dbReference>
<dbReference type="InterPro" id="IPR012675">
    <property type="entry name" value="Beta-grasp_dom_sf"/>
</dbReference>
<dbReference type="RefSeq" id="XP_005846830.1">
    <property type="nucleotide sequence ID" value="XM_005846768.1"/>
</dbReference>
<dbReference type="Gene3D" id="3.30.365.10">
    <property type="entry name" value="Aldehyde oxidase/xanthine dehydrogenase, molybdopterin binding domain"/>
    <property type="match status" value="4"/>
</dbReference>
<comment type="cofactor">
    <cofactor evidence="12">
        <name>Mo-molybdopterin</name>
        <dbReference type="ChEBI" id="CHEBI:71302"/>
    </cofactor>
    <text evidence="12">Binds 1 Mo-molybdopterin (Mo-MPT) cofactor per subunit.</text>
</comment>
<dbReference type="GO" id="GO:0051537">
    <property type="term" value="F:2 iron, 2 sulfur cluster binding"/>
    <property type="evidence" value="ECO:0007669"/>
    <property type="project" value="UniProtKB-KW"/>
</dbReference>
<dbReference type="InterPro" id="IPR046867">
    <property type="entry name" value="AldOxase/xan_DH_MoCoBD2"/>
</dbReference>
<dbReference type="KEGG" id="cvr:CHLNCDRAFT_58208"/>
<feature type="binding site" evidence="12">
    <location>
        <position position="103"/>
    </location>
    <ligand>
        <name>[2Fe-2S] cluster</name>
        <dbReference type="ChEBI" id="CHEBI:190135"/>
        <label>2</label>
    </ligand>
</feature>
<evidence type="ECO:0000313" key="16">
    <source>
        <dbReference type="EMBL" id="EFN54728.1"/>
    </source>
</evidence>
<feature type="binding site" evidence="12">
    <location>
        <position position="106"/>
    </location>
    <ligand>
        <name>[2Fe-2S] cluster</name>
        <dbReference type="ChEBI" id="CHEBI:190135"/>
        <label>2</label>
    </ligand>
</feature>
<dbReference type="FunFam" id="3.30.365.10:FF:000001">
    <property type="entry name" value="Xanthine dehydrogenase oxidase"/>
    <property type="match status" value="1"/>
</dbReference>
<feature type="active site" description="Proton acceptor" evidence="10">
    <location>
        <position position="1262"/>
    </location>
</feature>
<protein>
    <recommendedName>
        <fullName evidence="18">FAD-binding PCMH-type domain-containing protein</fullName>
    </recommendedName>
</protein>
<dbReference type="InterPro" id="IPR008274">
    <property type="entry name" value="AldOxase/xan_DH_MoCoBD1"/>
</dbReference>
<feature type="binding site" evidence="12">
    <location>
        <position position="63"/>
    </location>
    <ligand>
        <name>[2Fe-2S] cluster</name>
        <dbReference type="ChEBI" id="CHEBI:190135"/>
        <label>1</label>
    </ligand>
</feature>
<dbReference type="GO" id="GO:0016491">
    <property type="term" value="F:oxidoreductase activity"/>
    <property type="evidence" value="ECO:0007669"/>
    <property type="project" value="UniProtKB-KW"/>
</dbReference>
<evidence type="ECO:0000256" key="3">
    <source>
        <dbReference type="ARBA" id="ARBA00022505"/>
    </source>
</evidence>
<evidence type="ECO:0000256" key="6">
    <source>
        <dbReference type="ARBA" id="ARBA00023002"/>
    </source>
</evidence>
<evidence type="ECO:0000259" key="15">
    <source>
        <dbReference type="PROSITE" id="PS51387"/>
    </source>
</evidence>
<dbReference type="PIRSF" id="PIRSF000127">
    <property type="entry name" value="Xanthine_DH"/>
    <property type="match status" value="1"/>
</dbReference>
<reference evidence="16 17" key="1">
    <citation type="journal article" date="2010" name="Plant Cell">
        <title>The Chlorella variabilis NC64A genome reveals adaptation to photosymbiosis, coevolution with viruses, and cryptic sex.</title>
        <authorList>
            <person name="Blanc G."/>
            <person name="Duncan G."/>
            <person name="Agarkova I."/>
            <person name="Borodovsky M."/>
            <person name="Gurnon J."/>
            <person name="Kuo A."/>
            <person name="Lindquist E."/>
            <person name="Lucas S."/>
            <person name="Pangilinan J."/>
            <person name="Polle J."/>
            <person name="Salamov A."/>
            <person name="Terry A."/>
            <person name="Yamada T."/>
            <person name="Dunigan D.D."/>
            <person name="Grigoriev I.V."/>
            <person name="Claverie J.M."/>
            <person name="Van Etten J.L."/>
        </authorList>
    </citation>
    <scope>NUCLEOTIDE SEQUENCE [LARGE SCALE GENOMIC DNA]</scope>
    <source>
        <strain evidence="16 17">NC64A</strain>
    </source>
</reference>
<dbReference type="Gene3D" id="3.30.465.10">
    <property type="match status" value="1"/>
</dbReference>
<dbReference type="InterPro" id="IPR016166">
    <property type="entry name" value="FAD-bd_PCMH"/>
</dbReference>
<evidence type="ECO:0000256" key="8">
    <source>
        <dbReference type="ARBA" id="ARBA00023014"/>
    </source>
</evidence>
<feature type="region of interest" description="Disordered" evidence="13">
    <location>
        <begin position="889"/>
        <end position="909"/>
    </location>
</feature>
<dbReference type="Gene3D" id="3.90.1170.50">
    <property type="entry name" value="Aldehyde oxidase/xanthine dehydrogenase, a/b hammerhead"/>
    <property type="match status" value="1"/>
</dbReference>
<feature type="binding site" evidence="12">
    <location>
        <position position="144"/>
    </location>
    <ligand>
        <name>[2Fe-2S] cluster</name>
        <dbReference type="ChEBI" id="CHEBI:190135"/>
        <label>2</label>
    </ligand>
</feature>